<dbReference type="InterPro" id="IPR037525">
    <property type="entry name" value="Velvet_dom"/>
</dbReference>
<dbReference type="PROSITE" id="PS51821">
    <property type="entry name" value="VELVET"/>
    <property type="match status" value="1"/>
</dbReference>
<evidence type="ECO:0000256" key="5">
    <source>
        <dbReference type="SAM" id="MobiDB-lite"/>
    </source>
</evidence>
<dbReference type="InParanoid" id="A0A1Y2E2E6"/>
<keyword evidence="4" id="KW-0539">Nucleus</keyword>
<feature type="compositionally biased region" description="Low complexity" evidence="5">
    <location>
        <begin position="8"/>
        <end position="57"/>
    </location>
</feature>
<feature type="region of interest" description="Disordered" evidence="5">
    <location>
        <begin position="319"/>
        <end position="342"/>
    </location>
</feature>
<comment type="subcellular location">
    <subcellularLocation>
        <location evidence="1">Nucleus</location>
    </subcellularLocation>
</comment>
<feature type="compositionally biased region" description="Acidic residues" evidence="5">
    <location>
        <begin position="92"/>
        <end position="101"/>
    </location>
</feature>
<feature type="domain" description="Velvet" evidence="6">
    <location>
        <begin position="123"/>
        <end position="309"/>
    </location>
</feature>
<dbReference type="STRING" id="106004.A0A1Y2E2E6"/>
<sequence>MSRESKKGTSPSAGTPSSSSSSTRGRSSARQQTARSSRGATSSASSAASTPAPAPSRMSRRRSLDPYARPPPPANDPSDDREQEERPVTESVPEEPAEEVAEVPMQEEVAQQEEEEPAEQPPNDDTNFELVVVQQPEIGAEAGMDKVTLGRLPIVPAPVVQVFVRNADGQQVDTELPYLFCSCSLRQEDGINPVELAQPAAESGAEGGEQEEFSALIGNLVRNAHRVPDLEGNPGSFFVFEDMSVRTTGRFTLEFRLGEARPKSPKLAAAISSPFNVVPWQEYPGRPAADTVTDLSRHLHEHGVPMYIPPLVLGSGLEPPPAGSNPFPADMAPPNMALATPP</sequence>
<comment type="caution">
    <text evidence="7">The sequence shown here is derived from an EMBL/GenBank/DDBJ whole genome shotgun (WGS) entry which is preliminary data.</text>
</comment>
<evidence type="ECO:0000259" key="6">
    <source>
        <dbReference type="PROSITE" id="PS51821"/>
    </source>
</evidence>
<evidence type="ECO:0000313" key="8">
    <source>
        <dbReference type="Proteomes" id="UP000193467"/>
    </source>
</evidence>
<dbReference type="Pfam" id="PF11754">
    <property type="entry name" value="Velvet"/>
    <property type="match status" value="2"/>
</dbReference>
<proteinExistence type="predicted"/>
<name>A0A1Y2E2E6_9BASI</name>
<dbReference type="OrthoDB" id="3056235at2759"/>
<dbReference type="AlphaFoldDB" id="A0A1Y2E2E6"/>
<keyword evidence="2" id="KW-0805">Transcription regulation</keyword>
<accession>A0A1Y2E2E6</accession>
<evidence type="ECO:0000256" key="2">
    <source>
        <dbReference type="ARBA" id="ARBA00023015"/>
    </source>
</evidence>
<dbReference type="PANTHER" id="PTHR33572">
    <property type="entry name" value="SPORE DEVELOPMENT REGULATOR VOSA"/>
    <property type="match status" value="1"/>
</dbReference>
<gene>
    <name evidence="7" type="ORF">BCR35DRAFT_334605</name>
</gene>
<dbReference type="Proteomes" id="UP000193467">
    <property type="component" value="Unassembled WGS sequence"/>
</dbReference>
<evidence type="ECO:0000313" key="7">
    <source>
        <dbReference type="EMBL" id="ORY65627.1"/>
    </source>
</evidence>
<dbReference type="InterPro" id="IPR021740">
    <property type="entry name" value="Velvet"/>
</dbReference>
<evidence type="ECO:0000256" key="3">
    <source>
        <dbReference type="ARBA" id="ARBA00023163"/>
    </source>
</evidence>
<dbReference type="GO" id="GO:0005634">
    <property type="term" value="C:nucleus"/>
    <property type="evidence" value="ECO:0007669"/>
    <property type="project" value="UniProtKB-SubCell"/>
</dbReference>
<dbReference type="InterPro" id="IPR038491">
    <property type="entry name" value="Velvet_dom_sf"/>
</dbReference>
<feature type="region of interest" description="Disordered" evidence="5">
    <location>
        <begin position="1"/>
        <end position="126"/>
    </location>
</feature>
<dbReference type="PANTHER" id="PTHR33572:SF15">
    <property type="entry name" value="VELVET DOMAIN-CONTAINING PROTEIN"/>
    <property type="match status" value="1"/>
</dbReference>
<keyword evidence="3" id="KW-0804">Transcription</keyword>
<dbReference type="Gene3D" id="2.60.40.3960">
    <property type="entry name" value="Velvet domain"/>
    <property type="match status" value="1"/>
</dbReference>
<evidence type="ECO:0000256" key="1">
    <source>
        <dbReference type="ARBA" id="ARBA00004123"/>
    </source>
</evidence>
<protein>
    <submittedName>
        <fullName evidence="7">Velvet factor-domain-containing protein</fullName>
    </submittedName>
</protein>
<keyword evidence="8" id="KW-1185">Reference proteome</keyword>
<feature type="compositionally biased region" description="Basic and acidic residues" evidence="5">
    <location>
        <begin position="78"/>
        <end position="88"/>
    </location>
</feature>
<reference evidence="7 8" key="1">
    <citation type="submission" date="2016-07" db="EMBL/GenBank/DDBJ databases">
        <title>Pervasive Adenine N6-methylation of Active Genes in Fungi.</title>
        <authorList>
            <consortium name="DOE Joint Genome Institute"/>
            <person name="Mondo S.J."/>
            <person name="Dannebaum R.O."/>
            <person name="Kuo R.C."/>
            <person name="Labutti K."/>
            <person name="Haridas S."/>
            <person name="Kuo A."/>
            <person name="Salamov A."/>
            <person name="Ahrendt S.R."/>
            <person name="Lipzen A."/>
            <person name="Sullivan W."/>
            <person name="Andreopoulos W.B."/>
            <person name="Clum A."/>
            <person name="Lindquist E."/>
            <person name="Daum C."/>
            <person name="Ramamoorthy G.K."/>
            <person name="Gryganskyi A."/>
            <person name="Culley D."/>
            <person name="Magnuson J.K."/>
            <person name="James T.Y."/>
            <person name="O'Malley M.A."/>
            <person name="Stajich J.E."/>
            <person name="Spatafora J.W."/>
            <person name="Visel A."/>
            <person name="Grigoriev I.V."/>
        </authorList>
    </citation>
    <scope>NUCLEOTIDE SEQUENCE [LARGE SCALE GENOMIC DNA]</scope>
    <source>
        <strain evidence="7 8">62-1032</strain>
    </source>
</reference>
<evidence type="ECO:0000256" key="4">
    <source>
        <dbReference type="ARBA" id="ARBA00023242"/>
    </source>
</evidence>
<dbReference type="EMBL" id="MCGR01000064">
    <property type="protein sequence ID" value="ORY65627.1"/>
    <property type="molecule type" value="Genomic_DNA"/>
</dbReference>
<organism evidence="7 8">
    <name type="scientific">Leucosporidium creatinivorum</name>
    <dbReference type="NCBI Taxonomy" id="106004"/>
    <lineage>
        <taxon>Eukaryota</taxon>
        <taxon>Fungi</taxon>
        <taxon>Dikarya</taxon>
        <taxon>Basidiomycota</taxon>
        <taxon>Pucciniomycotina</taxon>
        <taxon>Microbotryomycetes</taxon>
        <taxon>Leucosporidiales</taxon>
        <taxon>Leucosporidium</taxon>
    </lineage>
</organism>